<proteinExistence type="predicted"/>
<evidence type="ECO:0000313" key="1">
    <source>
        <dbReference type="EMBL" id="WQH16171.1"/>
    </source>
</evidence>
<dbReference type="Proteomes" id="UP001327459">
    <property type="component" value="Chromosome"/>
</dbReference>
<dbReference type="EMBL" id="CP140153">
    <property type="protein sequence ID" value="WQH16171.1"/>
    <property type="molecule type" value="Genomic_DNA"/>
</dbReference>
<dbReference type="Gene3D" id="1.10.260.40">
    <property type="entry name" value="lambda repressor-like DNA-binding domains"/>
    <property type="match status" value="1"/>
</dbReference>
<name>A0ABZ0YVG6_9GAMM</name>
<dbReference type="RefSeq" id="WP_322521186.1">
    <property type="nucleotide sequence ID" value="NZ_CP140153.1"/>
</dbReference>
<protein>
    <submittedName>
        <fullName evidence="1">XRE family transcriptional regulator</fullName>
    </submittedName>
</protein>
<accession>A0ABZ0YVG6</accession>
<keyword evidence="2" id="KW-1185">Reference proteome</keyword>
<dbReference type="InterPro" id="IPR010982">
    <property type="entry name" value="Lambda_DNA-bd_dom_sf"/>
</dbReference>
<reference evidence="1 2" key="1">
    <citation type="submission" date="2023-11" db="EMBL/GenBank/DDBJ databases">
        <title>MicrobeMod: A computational toolkit for identifying prokaryotic methylation and restriction-modification with nanopore sequencing.</title>
        <authorList>
            <person name="Crits-Christoph A."/>
            <person name="Kang S.C."/>
            <person name="Lee H."/>
            <person name="Ostrov N."/>
        </authorList>
    </citation>
    <scope>NUCLEOTIDE SEQUENCE [LARGE SCALE GENOMIC DNA]</scope>
    <source>
        <strain evidence="1 2">ATCC 49870</strain>
    </source>
</reference>
<organism evidence="1 2">
    <name type="scientific">Guyparkeria halophila</name>
    <dbReference type="NCBI Taxonomy" id="47960"/>
    <lineage>
        <taxon>Bacteria</taxon>
        <taxon>Pseudomonadati</taxon>
        <taxon>Pseudomonadota</taxon>
        <taxon>Gammaproteobacteria</taxon>
        <taxon>Chromatiales</taxon>
        <taxon>Thioalkalibacteraceae</taxon>
        <taxon>Guyparkeria</taxon>
    </lineage>
</organism>
<sequence>MTRALAIATQAWGDEMPDWIRILAAEVDVRSQRAVADAIGYSPAVISQALKGRYQGNTDRVRSAVMGAFAGATVACPVLGDLPQQDCLRHQRAPFSPTNPMRVRLYRACHSYCPHRHQEKQS</sequence>
<gene>
    <name evidence="1" type="ORF">SR882_10455</name>
</gene>
<evidence type="ECO:0000313" key="2">
    <source>
        <dbReference type="Proteomes" id="UP001327459"/>
    </source>
</evidence>